<name>A0A239HGX7_9BACT</name>
<dbReference type="EMBL" id="FZOQ01000013">
    <property type="protein sequence ID" value="SNS80617.1"/>
    <property type="molecule type" value="Genomic_DNA"/>
</dbReference>
<keyword evidence="1" id="KW-0812">Transmembrane</keyword>
<evidence type="ECO:0000313" key="2">
    <source>
        <dbReference type="EMBL" id="SNS80617.1"/>
    </source>
</evidence>
<evidence type="ECO:0000313" key="3">
    <source>
        <dbReference type="Proteomes" id="UP000198432"/>
    </source>
</evidence>
<evidence type="ECO:0000256" key="1">
    <source>
        <dbReference type="SAM" id="Phobius"/>
    </source>
</evidence>
<dbReference type="InterPro" id="IPR050879">
    <property type="entry name" value="Acyltransferase_3"/>
</dbReference>
<evidence type="ECO:0008006" key="4">
    <source>
        <dbReference type="Google" id="ProtNLM"/>
    </source>
</evidence>
<feature type="transmembrane region" description="Helical" evidence="1">
    <location>
        <begin position="41"/>
        <end position="64"/>
    </location>
</feature>
<dbReference type="PANTHER" id="PTHR23028:SF53">
    <property type="entry name" value="ACYL_TRANSF_3 DOMAIN-CONTAINING PROTEIN"/>
    <property type="match status" value="1"/>
</dbReference>
<organism evidence="2 3">
    <name type="scientific">Pontibacter ummariensis</name>
    <dbReference type="NCBI Taxonomy" id="1610492"/>
    <lineage>
        <taxon>Bacteria</taxon>
        <taxon>Pseudomonadati</taxon>
        <taxon>Bacteroidota</taxon>
        <taxon>Cytophagia</taxon>
        <taxon>Cytophagales</taxon>
        <taxon>Hymenobacteraceae</taxon>
        <taxon>Pontibacter</taxon>
    </lineage>
</organism>
<keyword evidence="1" id="KW-0472">Membrane</keyword>
<keyword evidence="1" id="KW-1133">Transmembrane helix</keyword>
<keyword evidence="3" id="KW-1185">Reference proteome</keyword>
<gene>
    <name evidence="2" type="ORF">SAMN06296052_113151</name>
</gene>
<accession>A0A239HGX7</accession>
<dbReference type="AlphaFoldDB" id="A0A239HGX7"/>
<protein>
    <recommendedName>
        <fullName evidence="4">Acyltransferase family protein</fullName>
    </recommendedName>
</protein>
<feature type="transmembrane region" description="Helical" evidence="1">
    <location>
        <begin position="12"/>
        <end position="29"/>
    </location>
</feature>
<proteinExistence type="predicted"/>
<feature type="transmembrane region" description="Helical" evidence="1">
    <location>
        <begin position="84"/>
        <end position="103"/>
    </location>
</feature>
<dbReference type="PANTHER" id="PTHR23028">
    <property type="entry name" value="ACETYLTRANSFERASE"/>
    <property type="match status" value="1"/>
</dbReference>
<sequence>MIFISFIPPQALLLFLFAVTSALFFLLVLQFENRGGLGNFLFTNKLVCFTGTISYGIYLYHFPIFYFFGMTHDQLAGRPVPPDLVVVPLLLVFIVPIISFYLLEKPLLKVKSKLDRPKALFRELAPAS</sequence>
<dbReference type="GO" id="GO:0016020">
    <property type="term" value="C:membrane"/>
    <property type="evidence" value="ECO:0007669"/>
    <property type="project" value="TreeGrafter"/>
</dbReference>
<dbReference type="Proteomes" id="UP000198432">
    <property type="component" value="Unassembled WGS sequence"/>
</dbReference>
<dbReference type="GO" id="GO:0000271">
    <property type="term" value="P:polysaccharide biosynthetic process"/>
    <property type="evidence" value="ECO:0007669"/>
    <property type="project" value="TreeGrafter"/>
</dbReference>
<reference evidence="3" key="1">
    <citation type="submission" date="2017-06" db="EMBL/GenBank/DDBJ databases">
        <authorList>
            <person name="Varghese N."/>
            <person name="Submissions S."/>
        </authorList>
    </citation>
    <scope>NUCLEOTIDE SEQUENCE [LARGE SCALE GENOMIC DNA]</scope>
    <source>
        <strain evidence="3">NKM1</strain>
    </source>
</reference>